<organism evidence="1 2">
    <name type="scientific">Streptomyces tsukubensis</name>
    <dbReference type="NCBI Taxonomy" id="83656"/>
    <lineage>
        <taxon>Bacteria</taxon>
        <taxon>Bacillati</taxon>
        <taxon>Actinomycetota</taxon>
        <taxon>Actinomycetes</taxon>
        <taxon>Kitasatosporales</taxon>
        <taxon>Streptomycetaceae</taxon>
        <taxon>Streptomyces</taxon>
    </lineage>
</organism>
<proteinExistence type="predicted"/>
<reference evidence="1 2" key="1">
    <citation type="submission" date="2017-02" db="EMBL/GenBank/DDBJ databases">
        <title>Draft Genome Sequence of Streptomyces tsukubaensis F601, a Producer of the immunosuppressant tacrolimus FK506.</title>
        <authorList>
            <person name="Zong G."/>
            <person name="Zhong C."/>
            <person name="Fu J."/>
            <person name="Qin R."/>
            <person name="Cao G."/>
        </authorList>
    </citation>
    <scope>NUCLEOTIDE SEQUENCE [LARGE SCALE GENOMIC DNA]</scope>
    <source>
        <strain evidence="1 2">F601</strain>
    </source>
</reference>
<protein>
    <submittedName>
        <fullName evidence="1">Uncharacterized protein</fullName>
    </submittedName>
</protein>
<sequence>MIRKAETRTGRHFLWSRSASWPLGVDGPDMAKMRFSAGTAPRADFAVLLRDRTTGAPFRQMHHAVGADWFG</sequence>
<dbReference type="EMBL" id="MVFC01000031">
    <property type="protein sequence ID" value="OON73441.1"/>
    <property type="molecule type" value="Genomic_DNA"/>
</dbReference>
<name>A0A1V4A330_9ACTN</name>
<evidence type="ECO:0000313" key="1">
    <source>
        <dbReference type="EMBL" id="OON73441.1"/>
    </source>
</evidence>
<dbReference type="Proteomes" id="UP000190539">
    <property type="component" value="Unassembled WGS sequence"/>
</dbReference>
<comment type="caution">
    <text evidence="1">The sequence shown here is derived from an EMBL/GenBank/DDBJ whole genome shotgun (WGS) entry which is preliminary data.</text>
</comment>
<gene>
    <name evidence="1" type="ORF">B1H18_27015</name>
</gene>
<keyword evidence="2" id="KW-1185">Reference proteome</keyword>
<dbReference type="AlphaFoldDB" id="A0A1V4A330"/>
<accession>A0A1V4A330</accession>
<evidence type="ECO:0000313" key="2">
    <source>
        <dbReference type="Proteomes" id="UP000190539"/>
    </source>
</evidence>